<dbReference type="InterPro" id="IPR020095">
    <property type="entry name" value="PsdUridine_synth_TruA_C"/>
</dbReference>
<keyword evidence="8" id="KW-1185">Reference proteome</keyword>
<comment type="caution">
    <text evidence="4">Lacks conserved residue(s) required for the propagation of feature annotation.</text>
</comment>
<dbReference type="NCBIfam" id="TIGR00071">
    <property type="entry name" value="hisT_truA"/>
    <property type="match status" value="1"/>
</dbReference>
<comment type="subunit">
    <text evidence="4">Homodimer.</text>
</comment>
<gene>
    <name evidence="4 7" type="primary">truA</name>
    <name evidence="7" type="ORF">J3U76_11605</name>
</gene>
<dbReference type="InterPro" id="IPR001406">
    <property type="entry name" value="PsdUridine_synth_TruA"/>
</dbReference>
<evidence type="ECO:0000313" key="8">
    <source>
        <dbReference type="Proteomes" id="UP000664882"/>
    </source>
</evidence>
<dbReference type="Proteomes" id="UP000664882">
    <property type="component" value="Unassembled WGS sequence"/>
</dbReference>
<dbReference type="EMBL" id="JAGDFX010000013">
    <property type="protein sequence ID" value="MBO1520261.1"/>
    <property type="molecule type" value="Genomic_DNA"/>
</dbReference>
<dbReference type="Pfam" id="PF01416">
    <property type="entry name" value="PseudoU_synth_1"/>
    <property type="match status" value="2"/>
</dbReference>
<proteinExistence type="inferred from homology"/>
<evidence type="ECO:0000256" key="1">
    <source>
        <dbReference type="ARBA" id="ARBA00009375"/>
    </source>
</evidence>
<dbReference type="InterPro" id="IPR020097">
    <property type="entry name" value="PsdUridine_synth_TruA_a/b_dom"/>
</dbReference>
<dbReference type="InterPro" id="IPR020103">
    <property type="entry name" value="PsdUridine_synth_cat_dom_sf"/>
</dbReference>
<dbReference type="Gene3D" id="3.30.70.660">
    <property type="entry name" value="Pseudouridine synthase I, catalytic domain, C-terminal subdomain"/>
    <property type="match status" value="1"/>
</dbReference>
<feature type="domain" description="Pseudouridine synthase I TruA alpha/beta" evidence="6">
    <location>
        <begin position="8"/>
        <end position="102"/>
    </location>
</feature>
<sequence length="270" mass="30013">MRIALGIEYDGSQYYGWQRQREVPSVQAEIEKAVSHIANQSITVQCAGRTDAGVHGTGQVVHFDTDAVRKLSAWTLGMNANLPSDIAIRWAKQTSDDFHARFSATARRYRYIIFNHKMRPAINASGVSHYVGELDAEKMHQAGQCLLGDNDFTSFRAMQCQSHSPHRHILHLNVERYGHYVVLDIKANAFVHHMVRNIAGSLIKVGLGEESIGWVKEVLAARDRRVAGPTAKAGGLYLVTVDYPDSFGLPTTIPGPLWLPDNLRGTHDES</sequence>
<feature type="binding site" evidence="4">
    <location>
        <position position="109"/>
    </location>
    <ligand>
        <name>substrate</name>
    </ligand>
</feature>
<comment type="function">
    <text evidence="4">Formation of pseudouridine at positions 38, 39 and 40 in the anticodon stem and loop of transfer RNAs.</text>
</comment>
<comment type="caution">
    <text evidence="7">The sequence shown here is derived from an EMBL/GenBank/DDBJ whole genome shotgun (WGS) entry which is preliminary data.</text>
</comment>
<protein>
    <recommendedName>
        <fullName evidence="4">tRNA pseudouridine synthase A</fullName>
        <ecNumber evidence="4">5.4.99.12</ecNumber>
    </recommendedName>
    <alternativeName>
        <fullName evidence="4">tRNA pseudouridine(38-40) synthase</fullName>
    </alternativeName>
    <alternativeName>
        <fullName evidence="4">tRNA pseudouridylate synthase I</fullName>
    </alternativeName>
    <alternativeName>
        <fullName evidence="4">tRNA-uridine isomerase I</fullName>
    </alternativeName>
</protein>
<comment type="catalytic activity">
    <reaction evidence="4 5">
        <text>uridine(38/39/40) in tRNA = pseudouridine(38/39/40) in tRNA</text>
        <dbReference type="Rhea" id="RHEA:22376"/>
        <dbReference type="Rhea" id="RHEA-COMP:10085"/>
        <dbReference type="Rhea" id="RHEA-COMP:10087"/>
        <dbReference type="ChEBI" id="CHEBI:65314"/>
        <dbReference type="ChEBI" id="CHEBI:65315"/>
        <dbReference type="EC" id="5.4.99.12"/>
    </reaction>
</comment>
<evidence type="ECO:0000256" key="2">
    <source>
        <dbReference type="ARBA" id="ARBA00022694"/>
    </source>
</evidence>
<feature type="active site" description="Nucleophile" evidence="4">
    <location>
        <position position="51"/>
    </location>
</feature>
<evidence type="ECO:0000259" key="6">
    <source>
        <dbReference type="Pfam" id="PF01416"/>
    </source>
</evidence>
<evidence type="ECO:0000313" key="7">
    <source>
        <dbReference type="EMBL" id="MBO1520261.1"/>
    </source>
</evidence>
<accession>A0ABS3NJ67</accession>
<dbReference type="CDD" id="cd02570">
    <property type="entry name" value="PseudoU_synth_EcTruA"/>
    <property type="match status" value="1"/>
</dbReference>
<dbReference type="HAMAP" id="MF_00171">
    <property type="entry name" value="TruA"/>
    <property type="match status" value="1"/>
</dbReference>
<dbReference type="EC" id="5.4.99.12" evidence="4"/>
<dbReference type="RefSeq" id="WP_208006136.1">
    <property type="nucleotide sequence ID" value="NZ_JAGDFX010000013.1"/>
</dbReference>
<dbReference type="PIRSF" id="PIRSF001430">
    <property type="entry name" value="tRNA_psdUrid_synth"/>
    <property type="match status" value="1"/>
</dbReference>
<evidence type="ECO:0000256" key="4">
    <source>
        <dbReference type="HAMAP-Rule" id="MF_00171"/>
    </source>
</evidence>
<name>A0ABS3NJ67_9GAMM</name>
<dbReference type="PANTHER" id="PTHR11142">
    <property type="entry name" value="PSEUDOURIDYLATE SYNTHASE"/>
    <property type="match status" value="1"/>
</dbReference>
<dbReference type="InterPro" id="IPR020094">
    <property type="entry name" value="TruA/RsuA/RluB/E/F_N"/>
</dbReference>
<keyword evidence="2 4" id="KW-0819">tRNA processing</keyword>
<organism evidence="7 8">
    <name type="scientific">Oceanisphaera pacifica</name>
    <dbReference type="NCBI Taxonomy" id="2818389"/>
    <lineage>
        <taxon>Bacteria</taxon>
        <taxon>Pseudomonadati</taxon>
        <taxon>Pseudomonadota</taxon>
        <taxon>Gammaproteobacteria</taxon>
        <taxon>Aeromonadales</taxon>
        <taxon>Aeromonadaceae</taxon>
        <taxon>Oceanisphaera</taxon>
    </lineage>
</organism>
<evidence type="ECO:0000256" key="5">
    <source>
        <dbReference type="RuleBase" id="RU003792"/>
    </source>
</evidence>
<keyword evidence="3 4" id="KW-0413">Isomerase</keyword>
<dbReference type="PANTHER" id="PTHR11142:SF0">
    <property type="entry name" value="TRNA PSEUDOURIDINE SYNTHASE-LIKE 1"/>
    <property type="match status" value="1"/>
</dbReference>
<dbReference type="Gene3D" id="3.30.70.580">
    <property type="entry name" value="Pseudouridine synthase I, catalytic domain, N-terminal subdomain"/>
    <property type="match status" value="1"/>
</dbReference>
<dbReference type="GO" id="GO:0160147">
    <property type="term" value="F:tRNA pseudouridine(38-40) synthase activity"/>
    <property type="evidence" value="ECO:0007669"/>
    <property type="project" value="UniProtKB-EC"/>
</dbReference>
<evidence type="ECO:0000256" key="3">
    <source>
        <dbReference type="ARBA" id="ARBA00023235"/>
    </source>
</evidence>
<reference evidence="7 8" key="1">
    <citation type="submission" date="2021-03" db="EMBL/GenBank/DDBJ databases">
        <title>Oceanisphaera sp. nov., isolated from the intestine.</title>
        <authorList>
            <person name="Zhao L.-H."/>
            <person name="Shi L.-F."/>
        </authorList>
    </citation>
    <scope>NUCLEOTIDE SEQUENCE [LARGE SCALE GENOMIC DNA]</scope>
    <source>
        <strain evidence="7 8">DM8</strain>
    </source>
</reference>
<dbReference type="SUPFAM" id="SSF55120">
    <property type="entry name" value="Pseudouridine synthase"/>
    <property type="match status" value="1"/>
</dbReference>
<feature type="domain" description="Pseudouridine synthase I TruA alpha/beta" evidence="6">
    <location>
        <begin position="144"/>
        <end position="244"/>
    </location>
</feature>
<comment type="similarity">
    <text evidence="1 4 5">Belongs to the tRNA pseudouridine synthase TruA family.</text>
</comment>